<dbReference type="EMBL" id="JBJHQH010000003">
    <property type="protein sequence ID" value="MFK9090725.1"/>
    <property type="molecule type" value="Genomic_DNA"/>
</dbReference>
<comment type="similarity">
    <text evidence="1">Belongs to the glycosyl hydrolase 20 family.</text>
</comment>
<organism evidence="5 6">
    <name type="scientific">Bacillus salipaludis</name>
    <dbReference type="NCBI Taxonomy" id="2547811"/>
    <lineage>
        <taxon>Bacteria</taxon>
        <taxon>Bacillati</taxon>
        <taxon>Bacillota</taxon>
        <taxon>Bacilli</taxon>
        <taxon>Bacillales</taxon>
        <taxon>Bacillaceae</taxon>
        <taxon>Bacillus</taxon>
    </lineage>
</organism>
<proteinExistence type="inferred from homology"/>
<comment type="caution">
    <text evidence="5">The sequence shown here is derived from an EMBL/GenBank/DDBJ whole genome shotgun (WGS) entry which is preliminary data.</text>
</comment>
<evidence type="ECO:0000256" key="2">
    <source>
        <dbReference type="ARBA" id="ARBA00022801"/>
    </source>
</evidence>
<keyword evidence="6" id="KW-1185">Reference proteome</keyword>
<dbReference type="Gene3D" id="1.20.120.670">
    <property type="entry name" value="N-acetyl-b-d-glucoasminidase"/>
    <property type="match status" value="1"/>
</dbReference>
<reference evidence="5 6" key="1">
    <citation type="submission" date="2024-11" db="EMBL/GenBank/DDBJ databases">
        <authorList>
            <person name="Lucas J.A."/>
        </authorList>
    </citation>
    <scope>NUCLEOTIDE SEQUENCE [LARGE SCALE GENOMIC DNA]</scope>
    <source>
        <strain evidence="5 6">Z 5.4</strain>
    </source>
</reference>
<keyword evidence="2" id="KW-0378">Hydrolase</keyword>
<evidence type="ECO:0000259" key="4">
    <source>
        <dbReference type="Pfam" id="PF18088"/>
    </source>
</evidence>
<dbReference type="SUPFAM" id="SSF51445">
    <property type="entry name" value="(Trans)glycosidases"/>
    <property type="match status" value="1"/>
</dbReference>
<dbReference type="CDD" id="cd06565">
    <property type="entry name" value="GH20_GcnA-like"/>
    <property type="match status" value="1"/>
</dbReference>
<protein>
    <submittedName>
        <fullName evidence="5">Beta-N-acetylhexosaminidase</fullName>
    </submittedName>
</protein>
<feature type="domain" description="Glycoside hydrolase family 20 catalytic" evidence="3">
    <location>
        <begin position="92"/>
        <end position="278"/>
    </location>
</feature>
<evidence type="ECO:0000256" key="1">
    <source>
        <dbReference type="ARBA" id="ARBA00006285"/>
    </source>
</evidence>
<name>A0ABW8RB96_9BACI</name>
<sequence length="631" mass="72947">MIKLFFQKELGDLQAGVEMLTSDRRFVLSDDGIPILVKQGNEREILVSLNQHQGYIRYNKKIHFFRALGLFLEHAAREESFTIIEEPQFTMNGAMIDCSRNAVWKVESVKKWLKLMAIMGLNTLLVYMEDTYEIRDEPYFGYMRGRYNAKELKELDDFADVFGIEIIPCIQTLAHLSSFLRWEINSEIRDTTDILLAGSEKTYQLIEKMIQSASEPFRSNRIHIGMDEAHFLGRGNYLDLFGFESSFQIMSNHLKRVKEITDKNKLRPMIWSDMYFRLGSKDRNYYDLSTNIPNEVLEQMPKDVQYVYWDYYHEDKSFYQTYIQKHFGFSHQPIFAGGIWTWNGLTVHYDKTFSSTNTALAACKETGIKEVFATLWGDNGAETDPFTALLGLQLYAEHGYARVFDQDKLKARFNYCTGANMEAFLMLGQIDAAPGTAKGEAERPLETENPSKYLLWQDPLLGLFDKHFEGIDIQIHFKEMGSKLEQAKDLAGVWGELFDVPIQLCSVLVLKSELGINLKKAYDAQNKNELQHIALRVLPDLEEGVKKLWELHYKQWMKTHKPFGWEVLDIRYGGLLARIHTAIQRIKGYLAGDITTISELEEERLSFFPTAKGKGIGRCNLYRMIASSNEI</sequence>
<dbReference type="InterPro" id="IPR041063">
    <property type="entry name" value="Glyco_H_20C_C"/>
</dbReference>
<dbReference type="InterPro" id="IPR017853">
    <property type="entry name" value="GH"/>
</dbReference>
<dbReference type="Pfam" id="PF00728">
    <property type="entry name" value="Glyco_hydro_20"/>
    <property type="match status" value="1"/>
</dbReference>
<evidence type="ECO:0000313" key="5">
    <source>
        <dbReference type="EMBL" id="MFK9090725.1"/>
    </source>
</evidence>
<feature type="domain" description="Glycoside Hydrolase 20C C-terminal" evidence="4">
    <location>
        <begin position="422"/>
        <end position="612"/>
    </location>
</feature>
<dbReference type="PANTHER" id="PTHR21040:SF8">
    <property type="entry name" value="BCDNA.GH04120"/>
    <property type="match status" value="1"/>
</dbReference>
<dbReference type="RefSeq" id="WP_406579421.1">
    <property type="nucleotide sequence ID" value="NZ_JBJHQH010000003.1"/>
</dbReference>
<accession>A0ABW8RB96</accession>
<dbReference type="Proteomes" id="UP001623041">
    <property type="component" value="Unassembled WGS sequence"/>
</dbReference>
<dbReference type="Gene3D" id="3.20.20.80">
    <property type="entry name" value="Glycosidases"/>
    <property type="match status" value="1"/>
</dbReference>
<dbReference type="InterPro" id="IPR015883">
    <property type="entry name" value="Glyco_hydro_20_cat"/>
</dbReference>
<gene>
    <name evidence="5" type="ORF">ACJEBI_04420</name>
</gene>
<dbReference type="PANTHER" id="PTHR21040">
    <property type="entry name" value="BCDNA.GH04120"/>
    <property type="match status" value="1"/>
</dbReference>
<evidence type="ECO:0000313" key="6">
    <source>
        <dbReference type="Proteomes" id="UP001623041"/>
    </source>
</evidence>
<dbReference type="InterPro" id="IPR038901">
    <property type="entry name" value="HEXDC-like"/>
</dbReference>
<dbReference type="Pfam" id="PF18088">
    <property type="entry name" value="Glyco_H_20C_C"/>
    <property type="match status" value="1"/>
</dbReference>
<evidence type="ECO:0000259" key="3">
    <source>
        <dbReference type="Pfam" id="PF00728"/>
    </source>
</evidence>